<name>A0A7X5QYY5_9MICO</name>
<dbReference type="PROSITE" id="PS51257">
    <property type="entry name" value="PROKAR_LIPOPROTEIN"/>
    <property type="match status" value="1"/>
</dbReference>
<reference evidence="2 3" key="1">
    <citation type="submission" date="2020-02" db="EMBL/GenBank/DDBJ databases">
        <title>Sequencing the genomes of 1000 actinobacteria strains.</title>
        <authorList>
            <person name="Klenk H.-P."/>
        </authorList>
    </citation>
    <scope>NUCLEOTIDE SEQUENCE [LARGE SCALE GENOMIC DNA]</scope>
    <source>
        <strain evidence="2 3">DSM 27960</strain>
    </source>
</reference>
<dbReference type="Proteomes" id="UP000541033">
    <property type="component" value="Unassembled WGS sequence"/>
</dbReference>
<sequence>MDTRLMTKLSLGACLVVGILAASGCAGEPAYEALSRPAQAADAVGNAVLADAQYDPDTARFIADWDSYSVYLATKTDDAGKTSPCIVVLEQPLTTSNWAGACGDATGPVTLGFDGHVFRIATEGANPSETGWTKLDTNVYVR</sequence>
<organism evidence="2 3">
    <name type="scientific">Lysinibacter cavernae</name>
    <dbReference type="NCBI Taxonomy" id="1640652"/>
    <lineage>
        <taxon>Bacteria</taxon>
        <taxon>Bacillati</taxon>
        <taxon>Actinomycetota</taxon>
        <taxon>Actinomycetes</taxon>
        <taxon>Micrococcales</taxon>
        <taxon>Microbacteriaceae</taxon>
        <taxon>Lysinibacter</taxon>
    </lineage>
</organism>
<gene>
    <name evidence="2" type="ORF">FHX76_000457</name>
</gene>
<dbReference type="EMBL" id="JAAMOX010000001">
    <property type="protein sequence ID" value="NIH52589.1"/>
    <property type="molecule type" value="Genomic_DNA"/>
</dbReference>
<keyword evidence="1" id="KW-0732">Signal</keyword>
<keyword evidence="3" id="KW-1185">Reference proteome</keyword>
<protein>
    <recommendedName>
        <fullName evidence="4">Lipoprotein</fullName>
    </recommendedName>
</protein>
<dbReference type="RefSeq" id="WP_167147358.1">
    <property type="nucleotide sequence ID" value="NZ_JAAMOX010000001.1"/>
</dbReference>
<accession>A0A7X5QYY5</accession>
<evidence type="ECO:0000313" key="2">
    <source>
        <dbReference type="EMBL" id="NIH52589.1"/>
    </source>
</evidence>
<comment type="caution">
    <text evidence="2">The sequence shown here is derived from an EMBL/GenBank/DDBJ whole genome shotgun (WGS) entry which is preliminary data.</text>
</comment>
<evidence type="ECO:0000313" key="3">
    <source>
        <dbReference type="Proteomes" id="UP000541033"/>
    </source>
</evidence>
<evidence type="ECO:0008006" key="4">
    <source>
        <dbReference type="Google" id="ProtNLM"/>
    </source>
</evidence>
<proteinExistence type="predicted"/>
<feature type="signal peptide" evidence="1">
    <location>
        <begin position="1"/>
        <end position="26"/>
    </location>
</feature>
<evidence type="ECO:0000256" key="1">
    <source>
        <dbReference type="SAM" id="SignalP"/>
    </source>
</evidence>
<feature type="chain" id="PRO_5038864695" description="Lipoprotein" evidence="1">
    <location>
        <begin position="27"/>
        <end position="142"/>
    </location>
</feature>
<dbReference type="AlphaFoldDB" id="A0A7X5QYY5"/>